<reference evidence="1" key="1">
    <citation type="journal article" date="2016" name="Front. Microbiol.">
        <title>Genome Sequence of the Piezophilic, Mesophilic Sulfate-Reducing Bacterium Desulfovibrio indicus J2T.</title>
        <authorList>
            <person name="Cao J."/>
            <person name="Maignien L."/>
            <person name="Shao Z."/>
            <person name="Alain K."/>
            <person name="Jebbar M."/>
        </authorList>
    </citation>
    <scope>NUCLEOTIDE SEQUENCE</scope>
    <source>
        <strain evidence="1">NBRC 103626</strain>
    </source>
</reference>
<protein>
    <recommendedName>
        <fullName evidence="3">Pilus assembly protein</fullName>
    </recommendedName>
</protein>
<evidence type="ECO:0000313" key="1">
    <source>
        <dbReference type="EMBL" id="GJD77416.1"/>
    </source>
</evidence>
<evidence type="ECO:0000313" key="2">
    <source>
        <dbReference type="Proteomes" id="UP001055108"/>
    </source>
</evidence>
<evidence type="ECO:0008006" key="3">
    <source>
        <dbReference type="Google" id="ProtNLM"/>
    </source>
</evidence>
<dbReference type="AlphaFoldDB" id="A0AA37M9L3"/>
<reference evidence="1" key="2">
    <citation type="submission" date="2021-08" db="EMBL/GenBank/DDBJ databases">
        <authorList>
            <person name="Tani A."/>
            <person name="Ola A."/>
            <person name="Ogura Y."/>
            <person name="Katsura K."/>
            <person name="Hayashi T."/>
        </authorList>
    </citation>
    <scope>NUCLEOTIDE SEQUENCE</scope>
    <source>
        <strain evidence="1">NBRC 103626</strain>
    </source>
</reference>
<keyword evidence="2" id="KW-1185">Reference proteome</keyword>
<comment type="caution">
    <text evidence="1">The sequence shown here is derived from an EMBL/GenBank/DDBJ whole genome shotgun (WGS) entry which is preliminary data.</text>
</comment>
<dbReference type="Proteomes" id="UP001055108">
    <property type="component" value="Unassembled WGS sequence"/>
</dbReference>
<dbReference type="EMBL" id="BPQM01000012">
    <property type="protein sequence ID" value="GJD77416.1"/>
    <property type="molecule type" value="Genomic_DNA"/>
</dbReference>
<proteinExistence type="predicted"/>
<name>A0AA37M9L3_9HYPH</name>
<gene>
    <name evidence="1" type="ORF">NBEOAGPD_0621</name>
</gene>
<accession>A0AA37M9L3</accession>
<organism evidence="1 2">
    <name type="scientific">Methylobacterium gregans</name>
    <dbReference type="NCBI Taxonomy" id="374424"/>
    <lineage>
        <taxon>Bacteria</taxon>
        <taxon>Pseudomonadati</taxon>
        <taxon>Pseudomonadota</taxon>
        <taxon>Alphaproteobacteria</taxon>
        <taxon>Hyphomicrobiales</taxon>
        <taxon>Methylobacteriaceae</taxon>
        <taxon>Methylobacterium</taxon>
    </lineage>
</organism>
<sequence>MPFLALCAGIIQVAFLIWAAQNFDRSVQVGVRTLFTGQFQLSSGGQTDAATLLTALRSRMCGPGSGNLVTVFDCSAVKIDVNTSGTFGASAPSTPVDPQTGTWNANFGTKYVCPKPGSIVVVTAAVKMPTLLGLLGANFRTFSDGSHLLMSTAVFRTEPYQTTGTTACAS</sequence>